<dbReference type="Proteomes" id="UP000527355">
    <property type="component" value="Unassembled WGS sequence"/>
</dbReference>
<evidence type="ECO:0000313" key="2">
    <source>
        <dbReference type="Proteomes" id="UP000527355"/>
    </source>
</evidence>
<name>A0A7J7Z5R6_MYOMY</name>
<protein>
    <submittedName>
        <fullName evidence="1">Uncharacterized protein</fullName>
    </submittedName>
</protein>
<dbReference type="EMBL" id="JABWUV010000003">
    <property type="protein sequence ID" value="KAF6369375.1"/>
    <property type="molecule type" value="Genomic_DNA"/>
</dbReference>
<organism evidence="1 2">
    <name type="scientific">Myotis myotis</name>
    <name type="common">Greater mouse-eared bat</name>
    <name type="synonym">Vespertilio myotis</name>
    <dbReference type="NCBI Taxonomy" id="51298"/>
    <lineage>
        <taxon>Eukaryota</taxon>
        <taxon>Metazoa</taxon>
        <taxon>Chordata</taxon>
        <taxon>Craniata</taxon>
        <taxon>Vertebrata</taxon>
        <taxon>Euteleostomi</taxon>
        <taxon>Mammalia</taxon>
        <taxon>Eutheria</taxon>
        <taxon>Laurasiatheria</taxon>
        <taxon>Chiroptera</taxon>
        <taxon>Yangochiroptera</taxon>
        <taxon>Vespertilionidae</taxon>
        <taxon>Myotis</taxon>
    </lineage>
</organism>
<accession>A0A7J7Z5R6</accession>
<comment type="caution">
    <text evidence="1">The sequence shown here is derived from an EMBL/GenBank/DDBJ whole genome shotgun (WGS) entry which is preliminary data.</text>
</comment>
<sequence length="163" mass="18470">MHCSELNYSDKEVRHVPSLGFGQPLLRFQVALYHELHVSVPIQTLPPFGKWVSAWLRVCHCHPGWASTVGLDLLKHLKVLFECLGLGKPLKCVWPALSLLFQTPACFKGNLIHMFLIHLHLTHQNIVLCKTTGCPGLFRSSFNGTFLSFYFFLETGSHICAKR</sequence>
<dbReference type="AlphaFoldDB" id="A0A7J7Z5R6"/>
<evidence type="ECO:0000313" key="1">
    <source>
        <dbReference type="EMBL" id="KAF6369375.1"/>
    </source>
</evidence>
<reference evidence="1 2" key="1">
    <citation type="journal article" date="2020" name="Nature">
        <title>Six reference-quality genomes reveal evolution of bat adaptations.</title>
        <authorList>
            <person name="Jebb D."/>
            <person name="Huang Z."/>
            <person name="Pippel M."/>
            <person name="Hughes G.M."/>
            <person name="Lavrichenko K."/>
            <person name="Devanna P."/>
            <person name="Winkler S."/>
            <person name="Jermiin L.S."/>
            <person name="Skirmuntt E.C."/>
            <person name="Katzourakis A."/>
            <person name="Burkitt-Gray L."/>
            <person name="Ray D.A."/>
            <person name="Sullivan K.A.M."/>
            <person name="Roscito J.G."/>
            <person name="Kirilenko B.M."/>
            <person name="Davalos L.M."/>
            <person name="Corthals A.P."/>
            <person name="Power M.L."/>
            <person name="Jones G."/>
            <person name="Ransome R.D."/>
            <person name="Dechmann D.K.N."/>
            <person name="Locatelli A.G."/>
            <person name="Puechmaille S.J."/>
            <person name="Fedrigo O."/>
            <person name="Jarvis E.D."/>
            <person name="Hiller M."/>
            <person name="Vernes S.C."/>
            <person name="Myers E.W."/>
            <person name="Teeling E.C."/>
        </authorList>
    </citation>
    <scope>NUCLEOTIDE SEQUENCE [LARGE SCALE GENOMIC DNA]</scope>
    <source>
        <strain evidence="1">MMyoMyo1</strain>
        <tissue evidence="1">Flight muscle</tissue>
    </source>
</reference>
<gene>
    <name evidence="1" type="ORF">mMyoMyo1_010721</name>
</gene>
<keyword evidence="2" id="KW-1185">Reference proteome</keyword>
<proteinExistence type="predicted"/>